<feature type="compositionally biased region" description="Polar residues" evidence="3">
    <location>
        <begin position="111"/>
        <end position="126"/>
    </location>
</feature>
<evidence type="ECO:0000313" key="7">
    <source>
        <dbReference type="Proteomes" id="UP000018201"/>
    </source>
</evidence>
<evidence type="ECO:0000259" key="4">
    <source>
        <dbReference type="PROSITE" id="PS50054"/>
    </source>
</evidence>
<dbReference type="SUPFAM" id="SSF55753">
    <property type="entry name" value="Actin depolymerizing proteins"/>
    <property type="match status" value="1"/>
</dbReference>
<evidence type="ECO:0000256" key="1">
    <source>
        <dbReference type="ARBA" id="ARBA00022801"/>
    </source>
</evidence>
<evidence type="ECO:0000256" key="3">
    <source>
        <dbReference type="SAM" id="MobiDB-lite"/>
    </source>
</evidence>
<dbReference type="InterPro" id="IPR000387">
    <property type="entry name" value="Tyr_Pase_dom"/>
</dbReference>
<feature type="region of interest" description="Disordered" evidence="3">
    <location>
        <begin position="559"/>
        <end position="622"/>
    </location>
</feature>
<feature type="region of interest" description="Disordered" evidence="3">
    <location>
        <begin position="484"/>
        <end position="526"/>
    </location>
</feature>
<dbReference type="Pfam" id="PF00782">
    <property type="entry name" value="DSPc"/>
    <property type="match status" value="1"/>
</dbReference>
<feature type="region of interest" description="Disordered" evidence="3">
    <location>
        <begin position="761"/>
        <end position="795"/>
    </location>
</feature>
<feature type="compositionally biased region" description="Low complexity" evidence="3">
    <location>
        <begin position="402"/>
        <end position="424"/>
    </location>
</feature>
<feature type="compositionally biased region" description="Low complexity" evidence="3">
    <location>
        <begin position="1237"/>
        <end position="1249"/>
    </location>
</feature>
<proteinExistence type="predicted"/>
<evidence type="ECO:0000313" key="6">
    <source>
        <dbReference type="EMBL" id="CDI85068.1"/>
    </source>
</evidence>
<dbReference type="InterPro" id="IPR000340">
    <property type="entry name" value="Dual-sp_phosphatase_cat-dom"/>
</dbReference>
<dbReference type="Proteomes" id="UP000018201">
    <property type="component" value="Unassembled WGS sequence"/>
</dbReference>
<dbReference type="PANTHER" id="PTHR46381">
    <property type="entry name" value="MKPA PROTEIN"/>
    <property type="match status" value="1"/>
</dbReference>
<feature type="region of interest" description="Disordered" evidence="3">
    <location>
        <begin position="1195"/>
        <end position="1249"/>
    </location>
</feature>
<dbReference type="InterPro" id="IPR020422">
    <property type="entry name" value="TYR_PHOSPHATASE_DUAL_dom"/>
</dbReference>
<dbReference type="GO" id="GO:0004721">
    <property type="term" value="F:phosphoprotein phosphatase activity"/>
    <property type="evidence" value="ECO:0007669"/>
    <property type="project" value="UniProtKB-KW"/>
</dbReference>
<dbReference type="InterPro" id="IPR016130">
    <property type="entry name" value="Tyr_Pase_AS"/>
</dbReference>
<feature type="region of interest" description="Disordered" evidence="3">
    <location>
        <begin position="298"/>
        <end position="345"/>
    </location>
</feature>
<feature type="region of interest" description="Disordered" evidence="3">
    <location>
        <begin position="1"/>
        <end position="48"/>
    </location>
</feature>
<feature type="compositionally biased region" description="Low complexity" evidence="3">
    <location>
        <begin position="565"/>
        <end position="585"/>
    </location>
</feature>
<dbReference type="SUPFAM" id="SSF52799">
    <property type="entry name" value="(Phosphotyrosine protein) phosphatases II"/>
    <property type="match status" value="1"/>
</dbReference>
<dbReference type="PROSITE" id="PS50056">
    <property type="entry name" value="TYR_PHOSPHATASE_2"/>
    <property type="match status" value="1"/>
</dbReference>
<dbReference type="EMBL" id="HG693349">
    <property type="protein sequence ID" value="CDI85068.1"/>
    <property type="molecule type" value="Genomic_DNA"/>
</dbReference>
<dbReference type="Gene3D" id="3.90.190.10">
    <property type="entry name" value="Protein tyrosine phosphatase superfamily"/>
    <property type="match status" value="1"/>
</dbReference>
<evidence type="ECO:0000259" key="5">
    <source>
        <dbReference type="PROSITE" id="PS50056"/>
    </source>
</evidence>
<feature type="compositionally biased region" description="Polar residues" evidence="3">
    <location>
        <begin position="918"/>
        <end position="931"/>
    </location>
</feature>
<feature type="region of interest" description="Disordered" evidence="3">
    <location>
        <begin position="98"/>
        <end position="139"/>
    </location>
</feature>
<feature type="region of interest" description="Disordered" evidence="3">
    <location>
        <begin position="873"/>
        <end position="948"/>
    </location>
</feature>
<protein>
    <recommendedName>
        <fullName evidence="8">Dual specificity phosphatase, catalytic domain-containing protein</fullName>
    </recommendedName>
</protein>
<dbReference type="InterPro" id="IPR029021">
    <property type="entry name" value="Prot-tyrosine_phosphatase-like"/>
</dbReference>
<feature type="compositionally biased region" description="Basic and acidic residues" evidence="3">
    <location>
        <begin position="320"/>
        <end position="338"/>
    </location>
</feature>
<dbReference type="PANTHER" id="PTHR46381:SF2">
    <property type="entry name" value="MAP KINASE PHOSPHATASE"/>
    <property type="match status" value="1"/>
</dbReference>
<feature type="compositionally biased region" description="Low complexity" evidence="3">
    <location>
        <begin position="431"/>
        <end position="446"/>
    </location>
</feature>
<dbReference type="PROSITE" id="PS00383">
    <property type="entry name" value="TYR_PHOSPHATASE_1"/>
    <property type="match status" value="1"/>
</dbReference>
<feature type="region of interest" description="Disordered" evidence="3">
    <location>
        <begin position="364"/>
        <end position="446"/>
    </location>
</feature>
<evidence type="ECO:0000256" key="2">
    <source>
        <dbReference type="ARBA" id="ARBA00022912"/>
    </source>
</evidence>
<dbReference type="VEuPathDB" id="ToxoDB:EPH_0051900"/>
<name>U6H0T5_9EIME</name>
<dbReference type="CDD" id="cd14498">
    <property type="entry name" value="DSP"/>
    <property type="match status" value="1"/>
</dbReference>
<keyword evidence="7" id="KW-1185">Reference proteome</keyword>
<reference evidence="6" key="2">
    <citation type="submission" date="2013-10" db="EMBL/GenBank/DDBJ databases">
        <authorList>
            <person name="Aslett M."/>
        </authorList>
    </citation>
    <scope>NUCLEOTIDE SEQUENCE [LARGE SCALE GENOMIC DNA]</scope>
    <source>
        <strain evidence="6">Houghton</strain>
    </source>
</reference>
<sequence>MSSIPEGPPDRRRSITPPRAYSPPGATARIHHTAGNPQCSDSSSGNSSFSMAAELLSEDLAQLLTQAETRIAADTRRHSVWHAVHLCACCPHSQQQQQQQQQVRHGDISKSRTANQEALESLSEQPGNHVGEQHQQKDQLQHQPQHLWAVYLWEGLEAPRYILDHARLRTLRLVEALESCEQRGNPISPAMLLPWASFAVLRPQQEGPRCWPTVEVCERRDTSGNIQEQQPVILDGEALLERNVLLLRLLLRLPRLAYGAPPSIPAVSRTAVADSEMAAAQESAAAAAIVAPAASQSEEKAVAASPRRAAQEEPWQQQQQEKHQSEKEQHQQEQEDRPTNTAPFVPRLALPSHALPRLQLQLQGSSPKAEEPLPRSGSSSNRRAVPLSMGSPQHHAADFRGSESSSSSSSVSVSPVSSSGEVSPAEGQGRGQQQQRTPSGPLRLQGGLRLQGVPKLAIPRLGGGGGQSPSLSATPVGAEAAGVCLSPQTRGRGGLSPVALRKEGERPNSRRSSTASGIPQAASGRGDLSSFRELAAAASSLNQQPPQQQQTVLAGARLGGASAKSPGGLQPSGLLSSPAASPGGLQCYSSEGSNAGSFRESFGSRRRRTEEVRSSSTDTVSISSSCRSCSNNIGGGSSGPRDYLGQEGMGLYSRTRQQQLVNFRRVISDVYEGRLFVSGAAAACDLECLKRAGITHVVNTIGDICPNVFASLLTYKTYYLKDTRQQDIMCVFYDCIRFISEAIDEGGQAAATAAAAAASVSPGSSGGAGSPTGSSRNNKNSDHSSSSSGRSSKKNHKVLIHCKEGVSRSATLAIAFLMWRLRLPFVEAFERMRRRRAICSPNTGFTYQLLLLQKRLGLRQARASISNLDLTASKDGEGALKSPASMGRNLPETPSSPESNRHCTTPGKGTKRAGSPLESHSLSIPSASGGPSPQAIAPRAPPPSITSLDLTAGMRADKACRAGSSFEMDDPGTPLRSLGPRAPCICAPPRPGGDRGGGSDAHPQGDSPFASIEAPAAVPPPAPVPVPAAAVAVAAAAGGTPSAVEDCVLLLHLVVHSAHSPDFLLWSEMIEWQPGVLPALSEQGVYMLRGSGQGWVWMDSSKCLRKAADVEKAARNYQENVALVERRNIQLHYISPGSEPPAFWRTLGIGEGTAHLGVPNLLSGLEPMAPEKSDEPFRWRDYCAFDLPADWGEAGTSEGAFIPTAPPQEPGDTKVPSALEGATEGPYKPREVTQLQSSSNSSSRVSSAAPSLRRSVELFGNLADGVPPETAAAEGGAAAKNAKGVAKLFCLPNLKEPLDLFDSEDLLPNSVFLLVAEGNESSGNGMTDAAMVSSSTATETDAVKAWLWVGAEAEFDLERDLETVKTQVMKAFNLQPGQLQLSLELEGEESETFWSHFANG</sequence>
<organism evidence="6 7">
    <name type="scientific">Eimeria praecox</name>
    <dbReference type="NCBI Taxonomy" id="51316"/>
    <lineage>
        <taxon>Eukaryota</taxon>
        <taxon>Sar</taxon>
        <taxon>Alveolata</taxon>
        <taxon>Apicomplexa</taxon>
        <taxon>Conoidasida</taxon>
        <taxon>Coccidia</taxon>
        <taxon>Eucoccidiorida</taxon>
        <taxon>Eimeriorina</taxon>
        <taxon>Eimeriidae</taxon>
        <taxon>Eimeria</taxon>
    </lineage>
</organism>
<feature type="region of interest" description="Disordered" evidence="3">
    <location>
        <begin position="963"/>
        <end position="1016"/>
    </location>
</feature>
<gene>
    <name evidence="6" type="ORF">EPH_0051900</name>
</gene>
<evidence type="ECO:0008006" key="8">
    <source>
        <dbReference type="Google" id="ProtNLM"/>
    </source>
</evidence>
<dbReference type="OrthoDB" id="2017893at2759"/>
<keyword evidence="2" id="KW-0904">Protein phosphatase</keyword>
<dbReference type="PROSITE" id="PS50054">
    <property type="entry name" value="TYR_PHOSPHATASE_DUAL"/>
    <property type="match status" value="1"/>
</dbReference>
<accession>U6H0T5</accession>
<feature type="domain" description="Tyrosine-protein phosphatase" evidence="4">
    <location>
        <begin position="666"/>
        <end position="858"/>
    </location>
</feature>
<feature type="compositionally biased region" description="Low complexity" evidence="3">
    <location>
        <begin position="771"/>
        <end position="790"/>
    </location>
</feature>
<feature type="domain" description="Tyrosine specific protein phosphatases" evidence="5">
    <location>
        <begin position="790"/>
        <end position="836"/>
    </location>
</feature>
<keyword evidence="1" id="KW-0378">Hydrolase</keyword>
<reference evidence="6" key="1">
    <citation type="submission" date="2013-10" db="EMBL/GenBank/DDBJ databases">
        <title>Genomic analysis of the causative agents of coccidiosis in chickens.</title>
        <authorList>
            <person name="Reid A.J."/>
            <person name="Blake D."/>
            <person name="Billington K."/>
            <person name="Browne H."/>
            <person name="Dunn M."/>
            <person name="Hung S."/>
            <person name="Kawahara F."/>
            <person name="Miranda-Saavedra D."/>
            <person name="Mourier T."/>
            <person name="Nagra H."/>
            <person name="Otto T.D."/>
            <person name="Rawlings N."/>
            <person name="Sanchez A."/>
            <person name="Sanders M."/>
            <person name="Subramaniam C."/>
            <person name="Tay Y."/>
            <person name="Dear P."/>
            <person name="Doerig C."/>
            <person name="Gruber A."/>
            <person name="Parkinson J."/>
            <person name="Shirley M."/>
            <person name="Wan K.L."/>
            <person name="Berriman M."/>
            <person name="Tomley F."/>
            <person name="Pain A."/>
        </authorList>
    </citation>
    <scope>NUCLEOTIDE SEQUENCE [LARGE SCALE GENOMIC DNA]</scope>
    <source>
        <strain evidence="6">Houghton</strain>
    </source>
</reference>
<dbReference type="SMART" id="SM00195">
    <property type="entry name" value="DSPc"/>
    <property type="match status" value="1"/>
</dbReference>